<reference evidence="1 2" key="1">
    <citation type="journal article" date="2020" name="bioRxiv">
        <title>Whole genome comparisons of ergot fungi reveals the divergence and evolution of species within the genus Claviceps are the result of varying mechanisms driving genome evolution and host range expansion.</title>
        <authorList>
            <person name="Wyka S.A."/>
            <person name="Mondo S.J."/>
            <person name="Liu M."/>
            <person name="Dettman J."/>
            <person name="Nalam V."/>
            <person name="Broders K.D."/>
        </authorList>
    </citation>
    <scope>NUCLEOTIDE SEQUENCE [LARGE SCALE GENOMIC DNA]</scope>
    <source>
        <strain evidence="1 2">CCC 1485</strain>
    </source>
</reference>
<evidence type="ECO:0000313" key="2">
    <source>
        <dbReference type="Proteomes" id="UP000706124"/>
    </source>
</evidence>
<dbReference type="Proteomes" id="UP000706124">
    <property type="component" value="Unassembled WGS sequence"/>
</dbReference>
<evidence type="ECO:0000313" key="1">
    <source>
        <dbReference type="EMBL" id="KAG5933329.1"/>
    </source>
</evidence>
<organism evidence="1 2">
    <name type="scientific">Claviceps pazoutovae</name>
    <dbReference type="NCBI Taxonomy" id="1649127"/>
    <lineage>
        <taxon>Eukaryota</taxon>
        <taxon>Fungi</taxon>
        <taxon>Dikarya</taxon>
        <taxon>Ascomycota</taxon>
        <taxon>Pezizomycotina</taxon>
        <taxon>Sordariomycetes</taxon>
        <taxon>Hypocreomycetidae</taxon>
        <taxon>Hypocreales</taxon>
        <taxon>Clavicipitaceae</taxon>
        <taxon>Claviceps</taxon>
    </lineage>
</organism>
<gene>
    <name evidence="1" type="ORF">E4U60_004527</name>
</gene>
<name>A0A9P7SEV5_9HYPO</name>
<keyword evidence="2" id="KW-1185">Reference proteome</keyword>
<dbReference type="AlphaFoldDB" id="A0A9P7SEV5"/>
<dbReference type="OrthoDB" id="265717at2759"/>
<comment type="caution">
    <text evidence="1">The sequence shown here is derived from an EMBL/GenBank/DDBJ whole genome shotgun (WGS) entry which is preliminary data.</text>
</comment>
<proteinExistence type="predicted"/>
<accession>A0A9P7SEV5</accession>
<protein>
    <submittedName>
        <fullName evidence="1">Uncharacterized protein</fullName>
    </submittedName>
</protein>
<sequence>MGDLARGRVLAQKTAAIYQRLLGSDNPETKKYTIYAHSPSPRGKCGISRVWKTAATDVPQGLGPDDFDNWLWKRDKPRLVVPVGTTIERRDFSSPFSDLPHKNDVCGDGSSMNRRHWCYLGEILKGSGFILPLSIEVMDMNNKKTKLHFYTEEAGKELDHFDPCPGSTVAILNATQYEFHFGPPGIRHKDPRMLKVNSGVGT</sequence>
<dbReference type="EMBL" id="SRPO01000377">
    <property type="protein sequence ID" value="KAG5933329.1"/>
    <property type="molecule type" value="Genomic_DNA"/>
</dbReference>